<sequence length="276" mass="28902">MTQLDPSCPIAPLLPYLLHINATAAEEWAEREASFVGSTLPVALVLTLGSLLLLLAGERLTRLALFLSGALVAYVAALWLSNSVITSLSASATAACVTLIAAPLVAALCGGLLTLWLLSLAFACVGLAAGAAVGQALYILVLHRVSFGVTLLGHDLFYFLLLIGLGLLGAIAMVNFKETLMIVATAALGAVGLVPGLAILLFAHADARFLWVTDISAASEHRGSPFVYGQALAVLLYFPIGVAVQRWAKSKRTVPEPQTQPYVVFHERGHFGSSAA</sequence>
<dbReference type="Pfam" id="PF13886">
    <property type="entry name" value="TM7S3_TM198"/>
    <property type="match status" value="1"/>
</dbReference>
<evidence type="ECO:0000256" key="4">
    <source>
        <dbReference type="ARBA" id="ARBA00023136"/>
    </source>
</evidence>
<name>A0AB34JI22_PRYPA</name>
<keyword evidence="2 5" id="KW-0812">Transmembrane</keyword>
<gene>
    <name evidence="7" type="ORF">AB1Y20_021200</name>
</gene>
<organism evidence="7 8">
    <name type="scientific">Prymnesium parvum</name>
    <name type="common">Toxic golden alga</name>
    <dbReference type="NCBI Taxonomy" id="97485"/>
    <lineage>
        <taxon>Eukaryota</taxon>
        <taxon>Haptista</taxon>
        <taxon>Haptophyta</taxon>
        <taxon>Prymnesiophyceae</taxon>
        <taxon>Prymnesiales</taxon>
        <taxon>Prymnesiaceae</taxon>
        <taxon>Prymnesium</taxon>
    </lineage>
</organism>
<dbReference type="GO" id="GO:0016020">
    <property type="term" value="C:membrane"/>
    <property type="evidence" value="ECO:0007669"/>
    <property type="project" value="UniProtKB-SubCell"/>
</dbReference>
<feature type="transmembrane region" description="Helical" evidence="5">
    <location>
        <begin position="92"/>
        <end position="113"/>
    </location>
</feature>
<dbReference type="AlphaFoldDB" id="A0AB34JI22"/>
<feature type="domain" description="TM7S3/TM198-like" evidence="6">
    <location>
        <begin position="45"/>
        <end position="245"/>
    </location>
</feature>
<evidence type="ECO:0000313" key="7">
    <source>
        <dbReference type="EMBL" id="KAL1521541.1"/>
    </source>
</evidence>
<comment type="subcellular location">
    <subcellularLocation>
        <location evidence="1">Membrane</location>
        <topology evidence="1">Multi-pass membrane protein</topology>
    </subcellularLocation>
</comment>
<dbReference type="EMBL" id="JBGBPQ010000007">
    <property type="protein sequence ID" value="KAL1521541.1"/>
    <property type="molecule type" value="Genomic_DNA"/>
</dbReference>
<feature type="transmembrane region" description="Helical" evidence="5">
    <location>
        <begin position="35"/>
        <end position="56"/>
    </location>
</feature>
<feature type="transmembrane region" description="Helical" evidence="5">
    <location>
        <begin position="63"/>
        <end position="80"/>
    </location>
</feature>
<evidence type="ECO:0000256" key="1">
    <source>
        <dbReference type="ARBA" id="ARBA00004141"/>
    </source>
</evidence>
<feature type="transmembrane region" description="Helical" evidence="5">
    <location>
        <begin position="225"/>
        <end position="244"/>
    </location>
</feature>
<evidence type="ECO:0000256" key="5">
    <source>
        <dbReference type="SAM" id="Phobius"/>
    </source>
</evidence>
<keyword evidence="8" id="KW-1185">Reference proteome</keyword>
<proteinExistence type="predicted"/>
<feature type="transmembrane region" description="Helical" evidence="5">
    <location>
        <begin position="156"/>
        <end position="174"/>
    </location>
</feature>
<evidence type="ECO:0000313" key="8">
    <source>
        <dbReference type="Proteomes" id="UP001515480"/>
    </source>
</evidence>
<keyword evidence="4 5" id="KW-0472">Membrane</keyword>
<dbReference type="InterPro" id="IPR025256">
    <property type="entry name" value="TM7S3/TM198-like_dom"/>
</dbReference>
<reference evidence="7 8" key="1">
    <citation type="journal article" date="2024" name="Science">
        <title>Giant polyketide synthase enzymes in the biosynthesis of giant marine polyether toxins.</title>
        <authorList>
            <person name="Fallon T.R."/>
            <person name="Shende V.V."/>
            <person name="Wierzbicki I.H."/>
            <person name="Pendleton A.L."/>
            <person name="Watervoot N.F."/>
            <person name="Auber R.P."/>
            <person name="Gonzalez D.J."/>
            <person name="Wisecaver J.H."/>
            <person name="Moore B.S."/>
        </authorList>
    </citation>
    <scope>NUCLEOTIDE SEQUENCE [LARGE SCALE GENOMIC DNA]</scope>
    <source>
        <strain evidence="7 8">12B1</strain>
    </source>
</reference>
<evidence type="ECO:0000256" key="2">
    <source>
        <dbReference type="ARBA" id="ARBA00022692"/>
    </source>
</evidence>
<feature type="transmembrane region" description="Helical" evidence="5">
    <location>
        <begin position="120"/>
        <end position="141"/>
    </location>
</feature>
<evidence type="ECO:0000259" key="6">
    <source>
        <dbReference type="Pfam" id="PF13886"/>
    </source>
</evidence>
<dbReference type="Proteomes" id="UP001515480">
    <property type="component" value="Unassembled WGS sequence"/>
</dbReference>
<evidence type="ECO:0000256" key="3">
    <source>
        <dbReference type="ARBA" id="ARBA00022989"/>
    </source>
</evidence>
<keyword evidence="3 5" id="KW-1133">Transmembrane helix</keyword>
<accession>A0AB34JI22</accession>
<comment type="caution">
    <text evidence="7">The sequence shown here is derived from an EMBL/GenBank/DDBJ whole genome shotgun (WGS) entry which is preliminary data.</text>
</comment>
<protein>
    <recommendedName>
        <fullName evidence="6">TM7S3/TM198-like domain-containing protein</fullName>
    </recommendedName>
</protein>
<feature type="transmembrane region" description="Helical" evidence="5">
    <location>
        <begin position="181"/>
        <end position="205"/>
    </location>
</feature>